<keyword evidence="2" id="KW-0378">Hydrolase</keyword>
<comment type="similarity">
    <text evidence="1">Belongs to the ADP-ribosylglycohydrolase family.</text>
</comment>
<dbReference type="Proteomes" id="UP000006135">
    <property type="component" value="Chromosome"/>
</dbReference>
<feature type="binding site" evidence="3">
    <location>
        <position position="106"/>
    </location>
    <ligand>
        <name>Mg(2+)</name>
        <dbReference type="ChEBI" id="CHEBI:18420"/>
        <label>1</label>
    </ligand>
</feature>
<dbReference type="KEGG" id="acu:Atc_1003"/>
<name>F9ZL66_ACICS</name>
<dbReference type="PANTHER" id="PTHR16222">
    <property type="entry name" value="ADP-RIBOSYLGLYCOHYDROLASE"/>
    <property type="match status" value="1"/>
</dbReference>
<dbReference type="EMBL" id="CP002573">
    <property type="protein sequence ID" value="AEK57652.1"/>
    <property type="molecule type" value="Genomic_DNA"/>
</dbReference>
<dbReference type="STRING" id="990288.Atc_1003"/>
<dbReference type="GO" id="GO:0046872">
    <property type="term" value="F:metal ion binding"/>
    <property type="evidence" value="ECO:0007669"/>
    <property type="project" value="UniProtKB-KW"/>
</dbReference>
<accession>F9ZL66</accession>
<keyword evidence="3" id="KW-0460">Magnesium</keyword>
<dbReference type="GO" id="GO:0016787">
    <property type="term" value="F:hydrolase activity"/>
    <property type="evidence" value="ECO:0007669"/>
    <property type="project" value="UniProtKB-KW"/>
</dbReference>
<organism evidence="4 5">
    <name type="scientific">Acidithiobacillus caldus (strain SM-1)</name>
    <dbReference type="NCBI Taxonomy" id="990288"/>
    <lineage>
        <taxon>Bacteria</taxon>
        <taxon>Pseudomonadati</taxon>
        <taxon>Pseudomonadota</taxon>
        <taxon>Acidithiobacillia</taxon>
        <taxon>Acidithiobacillales</taxon>
        <taxon>Acidithiobacillaceae</taxon>
        <taxon>Acidithiobacillus</taxon>
    </lineage>
</organism>
<dbReference type="Pfam" id="PF03747">
    <property type="entry name" value="ADP_ribosyl_GH"/>
    <property type="match status" value="1"/>
</dbReference>
<comment type="cofactor">
    <cofactor evidence="3">
        <name>Mg(2+)</name>
        <dbReference type="ChEBI" id="CHEBI:18420"/>
    </cofactor>
    <text evidence="3">Binds 2 magnesium ions per subunit.</text>
</comment>
<evidence type="ECO:0000256" key="2">
    <source>
        <dbReference type="ARBA" id="ARBA00022801"/>
    </source>
</evidence>
<evidence type="ECO:0000256" key="3">
    <source>
        <dbReference type="PIRSR" id="PIRSR605502-1"/>
    </source>
</evidence>
<protein>
    <submittedName>
        <fullName evidence="4">ADP-ribosylation/Crystallin J1</fullName>
    </submittedName>
</protein>
<dbReference type="Gene3D" id="1.10.4080.10">
    <property type="entry name" value="ADP-ribosylation/Crystallin J1"/>
    <property type="match status" value="1"/>
</dbReference>
<keyword evidence="5" id="KW-1185">Reference proteome</keyword>
<evidence type="ECO:0000313" key="4">
    <source>
        <dbReference type="EMBL" id="AEK57652.1"/>
    </source>
</evidence>
<evidence type="ECO:0000313" key="5">
    <source>
        <dbReference type="Proteomes" id="UP000006135"/>
    </source>
</evidence>
<keyword evidence="3" id="KW-0479">Metal-binding</keyword>
<sequence>MMARVTPRAQNGGFPIAAVPMVAQKRARGMKCVSIPCRYLARRTGGAMERTVGAILGALIGDALATGCHWYYDLPTMRRVCGDWVRDYRRPAPGHYHDGLEAGECSQSGWLLVLLMESVLAQKGYDEADFTRRLDELLFPELDGSPRQGPGGYTSQSIREAWRKRVVEGRPWGECAGFADTTEGVERVIPLVALLHRDLSEMAKAVLAHIALTQKDVTVLAMSLAYASVLALLLRGEPFDARISQRLMAAVQAGELPFHTVTGGDLAALPQDERPLRPGELPSPDALLTPGTIALAAADPAIVIEPAWKASLVYGMPCAIYHQLPAVYYLTARFPGDFEGAVLHAVNGGGQNLSRAMLTGALMGAQVGLAGIPERFVRGLRGSERYLAMARELAALAS</sequence>
<feature type="binding site" evidence="3">
    <location>
        <position position="354"/>
    </location>
    <ligand>
        <name>Mg(2+)</name>
        <dbReference type="ChEBI" id="CHEBI:18420"/>
        <label>1</label>
    </ligand>
</feature>
<dbReference type="SUPFAM" id="SSF101478">
    <property type="entry name" value="ADP-ribosylglycohydrolase"/>
    <property type="match status" value="1"/>
</dbReference>
<dbReference type="HOGENOM" id="CLU_046767_0_0_6"/>
<gene>
    <name evidence="4" type="ordered locus">Atc_1003</name>
</gene>
<dbReference type="InterPro" id="IPR005502">
    <property type="entry name" value="Ribosyl_crysJ1"/>
</dbReference>
<dbReference type="InterPro" id="IPR036705">
    <property type="entry name" value="Ribosyl_crysJ1_sf"/>
</dbReference>
<dbReference type="InterPro" id="IPR050792">
    <property type="entry name" value="ADP-ribosylglycohydrolase"/>
</dbReference>
<reference evidence="4 5" key="1">
    <citation type="journal article" date="2011" name="J. Genet. Genomics">
        <title>Unraveling the Acidithiobacillus caldus complete genome and its central metabolisms for carbon assimilation.</title>
        <authorList>
            <person name="You X.Y."/>
            <person name="Guo X."/>
            <person name="Zheng H.J."/>
            <person name="Zhang M.J."/>
            <person name="Liu L.J."/>
            <person name="Zhu Y.Q."/>
            <person name="Zhu B."/>
            <person name="Wang S.Y."/>
            <person name="Zhao G.P."/>
            <person name="Poetsch A."/>
            <person name="Jiang C.Y."/>
            <person name="Liu S.J."/>
        </authorList>
    </citation>
    <scope>NUCLEOTIDE SEQUENCE [LARGE SCALE GENOMIC DNA]</scope>
    <source>
        <strain evidence="4 5">SM-1</strain>
    </source>
</reference>
<dbReference type="PANTHER" id="PTHR16222:SF24">
    <property type="entry name" value="ADP-RIBOSYLHYDROLASE ARH3"/>
    <property type="match status" value="1"/>
</dbReference>
<evidence type="ECO:0000256" key="1">
    <source>
        <dbReference type="ARBA" id="ARBA00010702"/>
    </source>
</evidence>
<dbReference type="AlphaFoldDB" id="F9ZL66"/>
<proteinExistence type="inferred from homology"/>